<dbReference type="InterPro" id="IPR000210">
    <property type="entry name" value="BTB/POZ_dom"/>
</dbReference>
<evidence type="ECO:0000259" key="1">
    <source>
        <dbReference type="PROSITE" id="PS50097"/>
    </source>
</evidence>
<gene>
    <name evidence="2" type="ORF">HII31_12871</name>
</gene>
<dbReference type="OrthoDB" id="3644790at2759"/>
<dbReference type="PANTHER" id="PTHR47843">
    <property type="entry name" value="BTB DOMAIN-CONTAINING PROTEIN-RELATED"/>
    <property type="match status" value="1"/>
</dbReference>
<sequence>MLRSGSWAPDLKIVTPTRTFDVHKSVICQASPFFQAACKNGWQEAKSGVIEIPENALVVEEILSYCYGTRDDGLHACTEQCNSHSPNSPCRTLDFDTLIAAQKVRLVTAASNEHVS</sequence>
<dbReference type="InterPro" id="IPR011333">
    <property type="entry name" value="SKP1/BTB/POZ_sf"/>
</dbReference>
<evidence type="ECO:0000313" key="3">
    <source>
        <dbReference type="Proteomes" id="UP000660729"/>
    </source>
</evidence>
<keyword evidence="3" id="KW-1185">Reference proteome</keyword>
<dbReference type="PANTHER" id="PTHR47843:SF5">
    <property type="entry name" value="BTB_POZ DOMAIN PROTEIN"/>
    <property type="match status" value="1"/>
</dbReference>
<accession>A0A8H6R609</accession>
<name>A0A8H6R609_9PEZI</name>
<dbReference type="Pfam" id="PF00651">
    <property type="entry name" value="BTB"/>
    <property type="match status" value="1"/>
</dbReference>
<dbReference type="Gene3D" id="3.30.710.10">
    <property type="entry name" value="Potassium Channel Kv1.1, Chain A"/>
    <property type="match status" value="1"/>
</dbReference>
<dbReference type="PROSITE" id="PS50097">
    <property type="entry name" value="BTB"/>
    <property type="match status" value="1"/>
</dbReference>
<proteinExistence type="predicted"/>
<dbReference type="AlphaFoldDB" id="A0A8H6R609"/>
<organism evidence="2 3">
    <name type="scientific">Pseudocercospora fuligena</name>
    <dbReference type="NCBI Taxonomy" id="685502"/>
    <lineage>
        <taxon>Eukaryota</taxon>
        <taxon>Fungi</taxon>
        <taxon>Dikarya</taxon>
        <taxon>Ascomycota</taxon>
        <taxon>Pezizomycotina</taxon>
        <taxon>Dothideomycetes</taxon>
        <taxon>Dothideomycetidae</taxon>
        <taxon>Mycosphaerellales</taxon>
        <taxon>Mycosphaerellaceae</taxon>
        <taxon>Pseudocercospora</taxon>
    </lineage>
</organism>
<dbReference type="EMBL" id="JABCIY010000309">
    <property type="protein sequence ID" value="KAF7185769.1"/>
    <property type="molecule type" value="Genomic_DNA"/>
</dbReference>
<feature type="domain" description="BTB" evidence="1">
    <location>
        <begin position="9"/>
        <end position="67"/>
    </location>
</feature>
<dbReference type="CDD" id="cd18186">
    <property type="entry name" value="BTB_POZ_ZBTB_KLHL-like"/>
    <property type="match status" value="1"/>
</dbReference>
<evidence type="ECO:0000313" key="2">
    <source>
        <dbReference type="EMBL" id="KAF7185769.1"/>
    </source>
</evidence>
<reference evidence="2" key="1">
    <citation type="submission" date="2020-04" db="EMBL/GenBank/DDBJ databases">
        <title>Draft genome resource of the tomato pathogen Pseudocercospora fuligena.</title>
        <authorList>
            <person name="Zaccaron A."/>
        </authorList>
    </citation>
    <scope>NUCLEOTIDE SEQUENCE</scope>
    <source>
        <strain evidence="2">PF001</strain>
    </source>
</reference>
<dbReference type="SUPFAM" id="SSF54695">
    <property type="entry name" value="POZ domain"/>
    <property type="match status" value="1"/>
</dbReference>
<dbReference type="Proteomes" id="UP000660729">
    <property type="component" value="Unassembled WGS sequence"/>
</dbReference>
<protein>
    <recommendedName>
        <fullName evidence="1">BTB domain-containing protein</fullName>
    </recommendedName>
</protein>
<comment type="caution">
    <text evidence="2">The sequence shown here is derived from an EMBL/GenBank/DDBJ whole genome shotgun (WGS) entry which is preliminary data.</text>
</comment>